<evidence type="ECO:0000313" key="2">
    <source>
        <dbReference type="Proteomes" id="UP000190140"/>
    </source>
</evidence>
<reference evidence="1 2" key="1">
    <citation type="submission" date="2017-03" db="EMBL/GenBank/DDBJ databases">
        <title>Genome sequence of Clostridium thermoalcaliphilum DSM 7309.</title>
        <authorList>
            <person name="Poehlein A."/>
            <person name="Daniel R."/>
        </authorList>
    </citation>
    <scope>NUCLEOTIDE SEQUENCE [LARGE SCALE GENOMIC DNA]</scope>
    <source>
        <strain evidence="1 2">DSM 7309</strain>
    </source>
</reference>
<proteinExistence type="predicted"/>
<evidence type="ECO:0000313" key="1">
    <source>
        <dbReference type="EMBL" id="OPJ56985.1"/>
    </source>
</evidence>
<keyword evidence="2" id="KW-1185">Reference proteome</keyword>
<dbReference type="STRING" id="29349.CLOTH_02670"/>
<organism evidence="1 2">
    <name type="scientific">Alkalithermobacter paradoxus</name>
    <dbReference type="NCBI Taxonomy" id="29349"/>
    <lineage>
        <taxon>Bacteria</taxon>
        <taxon>Bacillati</taxon>
        <taxon>Bacillota</taxon>
        <taxon>Clostridia</taxon>
        <taxon>Peptostreptococcales</taxon>
        <taxon>Tepidibacteraceae</taxon>
        <taxon>Alkalithermobacter</taxon>
    </lineage>
</organism>
<dbReference type="AlphaFoldDB" id="A0A1V4IBG7"/>
<dbReference type="EMBL" id="MZGW01000001">
    <property type="protein sequence ID" value="OPJ56985.1"/>
    <property type="molecule type" value="Genomic_DNA"/>
</dbReference>
<dbReference type="RefSeq" id="WP_079410441.1">
    <property type="nucleotide sequence ID" value="NZ_MZGW01000001.1"/>
</dbReference>
<sequence>MENILIFIIIALFNAFIGSKKEKKGSFLRDFDLDDVFENIRNKIENIDIKLQPQSVEIKNETYNEHKYEEKKEKLSDNFLEKVDKEHKKVIKNDYEDDTDDDTFDLFSDVEDIKRGLIMSEILSKPKSLR</sequence>
<protein>
    <submittedName>
        <fullName evidence="1">Uncharacterized protein</fullName>
    </submittedName>
</protein>
<accession>A0A1V4IBG7</accession>
<dbReference type="Proteomes" id="UP000190140">
    <property type="component" value="Unassembled WGS sequence"/>
</dbReference>
<name>A0A1V4IBG7_9FIRM</name>
<gene>
    <name evidence="1" type="ORF">CLOTH_02670</name>
</gene>
<comment type="caution">
    <text evidence="1">The sequence shown here is derived from an EMBL/GenBank/DDBJ whole genome shotgun (WGS) entry which is preliminary data.</text>
</comment>